<dbReference type="InterPro" id="IPR007730">
    <property type="entry name" value="SPOR-like_dom"/>
</dbReference>
<dbReference type="PROSITE" id="PS51724">
    <property type="entry name" value="SPOR"/>
    <property type="match status" value="1"/>
</dbReference>
<organism evidence="3 4">
    <name type="scientific">Rhodanobacter aciditrophus</name>
    <dbReference type="NCBI Taxonomy" id="1623218"/>
    <lineage>
        <taxon>Bacteria</taxon>
        <taxon>Pseudomonadati</taxon>
        <taxon>Pseudomonadota</taxon>
        <taxon>Gammaproteobacteria</taxon>
        <taxon>Lysobacterales</taxon>
        <taxon>Rhodanobacteraceae</taxon>
        <taxon>Rhodanobacter</taxon>
    </lineage>
</organism>
<feature type="compositionally biased region" description="Low complexity" evidence="1">
    <location>
        <begin position="96"/>
        <end position="107"/>
    </location>
</feature>
<protein>
    <submittedName>
        <fullName evidence="3">SPOR domain-containing protein</fullName>
    </submittedName>
</protein>
<reference evidence="4" key="1">
    <citation type="journal article" date="2019" name="Int. J. Syst. Evol. Microbiol.">
        <title>The Global Catalogue of Microorganisms (GCM) 10K type strain sequencing project: providing services to taxonomists for standard genome sequencing and annotation.</title>
        <authorList>
            <consortium name="The Broad Institute Genomics Platform"/>
            <consortium name="The Broad Institute Genome Sequencing Center for Infectious Disease"/>
            <person name="Wu L."/>
            <person name="Ma J."/>
        </authorList>
    </citation>
    <scope>NUCLEOTIDE SEQUENCE [LARGE SCALE GENOMIC DNA]</scope>
    <source>
        <strain evidence="4">JCM 30774</strain>
    </source>
</reference>
<dbReference type="RefSeq" id="WP_377369225.1">
    <property type="nucleotide sequence ID" value="NZ_JBHTMN010000018.1"/>
</dbReference>
<dbReference type="Proteomes" id="UP001597059">
    <property type="component" value="Unassembled WGS sequence"/>
</dbReference>
<dbReference type="SUPFAM" id="SSF110997">
    <property type="entry name" value="Sporulation related repeat"/>
    <property type="match status" value="1"/>
</dbReference>
<feature type="domain" description="SPOR" evidence="2">
    <location>
        <begin position="155"/>
        <end position="239"/>
    </location>
</feature>
<accession>A0ABW4B471</accession>
<dbReference type="Pfam" id="PF05036">
    <property type="entry name" value="SPOR"/>
    <property type="match status" value="1"/>
</dbReference>
<proteinExistence type="predicted"/>
<evidence type="ECO:0000313" key="3">
    <source>
        <dbReference type="EMBL" id="MFD1384726.1"/>
    </source>
</evidence>
<name>A0ABW4B471_9GAMM</name>
<evidence type="ECO:0000259" key="2">
    <source>
        <dbReference type="PROSITE" id="PS51724"/>
    </source>
</evidence>
<dbReference type="Gene3D" id="3.30.70.1070">
    <property type="entry name" value="Sporulation related repeat"/>
    <property type="match status" value="1"/>
</dbReference>
<comment type="caution">
    <text evidence="3">The sequence shown here is derived from an EMBL/GenBank/DDBJ whole genome shotgun (WGS) entry which is preliminary data.</text>
</comment>
<dbReference type="PROSITE" id="PS51257">
    <property type="entry name" value="PROKAR_LIPOPROTEIN"/>
    <property type="match status" value="1"/>
</dbReference>
<gene>
    <name evidence="3" type="ORF">ACFQ45_15265</name>
</gene>
<feature type="region of interest" description="Disordered" evidence="1">
    <location>
        <begin position="70"/>
        <end position="140"/>
    </location>
</feature>
<dbReference type="EMBL" id="JBHTMN010000018">
    <property type="protein sequence ID" value="MFD1384726.1"/>
    <property type="molecule type" value="Genomic_DNA"/>
</dbReference>
<evidence type="ECO:0000313" key="4">
    <source>
        <dbReference type="Proteomes" id="UP001597059"/>
    </source>
</evidence>
<keyword evidence="4" id="KW-1185">Reference proteome</keyword>
<sequence length="247" mass="27362">MKRFQLLALTGCVVMVGCASQKQDPDVMSNAQLQSALQAQQQEWEAMKPQLERVLALEADLKLIVESLEPVPESQDSLTQQAPVVASDDMEGENTSSAPVLPSAALADMPNGNGSSQAKEPDPMATPEPSNISPFKQAPPKDAVTASFYGEEEKNRDFPYFGVQLAAYANETLARQGWRKMSRMYPEEFVDTAPLIHRSEVKGKTYYQLIVGPFLKKAYGDDFCNMLKQMQQDCLVTRYKGDPFLSL</sequence>
<evidence type="ECO:0000256" key="1">
    <source>
        <dbReference type="SAM" id="MobiDB-lite"/>
    </source>
</evidence>
<dbReference type="InterPro" id="IPR036680">
    <property type="entry name" value="SPOR-like_sf"/>
</dbReference>